<sequence>MRPTGVNRCPRPAAALAVIVVTSLALTACGSVDRAATPESPPSAAIQPITRVVVLASDGQTVTTVIPVGGCQKGQLTGAETGTTVQLRLSLAAHQKSGEVCAAYIKLDHVSYKLRTSLDNRTIMDEATGKPLSISKP</sequence>
<feature type="chain" id="PRO_5047091091" description="Lipoprotein" evidence="1">
    <location>
        <begin position="28"/>
        <end position="137"/>
    </location>
</feature>
<organism evidence="2 3">
    <name type="scientific">Streptomyces violascens</name>
    <dbReference type="NCBI Taxonomy" id="67381"/>
    <lineage>
        <taxon>Bacteria</taxon>
        <taxon>Bacillati</taxon>
        <taxon>Actinomycetota</taxon>
        <taxon>Actinomycetes</taxon>
        <taxon>Kitasatosporales</taxon>
        <taxon>Streptomycetaceae</taxon>
        <taxon>Streptomyces</taxon>
    </lineage>
</organism>
<keyword evidence="3" id="KW-1185">Reference proteome</keyword>
<reference evidence="2" key="1">
    <citation type="submission" date="2024-05" db="EMBL/GenBank/DDBJ databases">
        <title>Whole genome shotgun sequence of Streptomyces violascens NBRC 12920.</title>
        <authorList>
            <person name="Komaki H."/>
            <person name="Tamura T."/>
        </authorList>
    </citation>
    <scope>NUCLEOTIDE SEQUENCE</scope>
    <source>
        <strain evidence="2">NBRC 12920</strain>
    </source>
</reference>
<evidence type="ECO:0008006" key="4">
    <source>
        <dbReference type="Google" id="ProtNLM"/>
    </source>
</evidence>
<dbReference type="PROSITE" id="PS51257">
    <property type="entry name" value="PROKAR_LIPOPROTEIN"/>
    <property type="match status" value="1"/>
</dbReference>
<evidence type="ECO:0000256" key="1">
    <source>
        <dbReference type="SAM" id="SignalP"/>
    </source>
</evidence>
<protein>
    <recommendedName>
        <fullName evidence="4">Lipoprotein</fullName>
    </recommendedName>
</protein>
<dbReference type="RefSeq" id="WP_189966429.1">
    <property type="nucleotide sequence ID" value="NZ_BMUA01000016.1"/>
</dbReference>
<dbReference type="Proteomes" id="UP001050808">
    <property type="component" value="Unassembled WGS sequence"/>
</dbReference>
<evidence type="ECO:0000313" key="2">
    <source>
        <dbReference type="EMBL" id="GHI41196.1"/>
    </source>
</evidence>
<keyword evidence="1" id="KW-0732">Signal</keyword>
<accession>A0ABQ3QV98</accession>
<gene>
    <name evidence="2" type="ORF">Sviol_56040</name>
</gene>
<proteinExistence type="predicted"/>
<comment type="caution">
    <text evidence="2">The sequence shown here is derived from an EMBL/GenBank/DDBJ whole genome shotgun (WGS) entry which is preliminary data.</text>
</comment>
<evidence type="ECO:0000313" key="3">
    <source>
        <dbReference type="Proteomes" id="UP001050808"/>
    </source>
</evidence>
<feature type="signal peptide" evidence="1">
    <location>
        <begin position="1"/>
        <end position="27"/>
    </location>
</feature>
<dbReference type="EMBL" id="BNDY01000017">
    <property type="protein sequence ID" value="GHI41196.1"/>
    <property type="molecule type" value="Genomic_DNA"/>
</dbReference>
<name>A0ABQ3QV98_9ACTN</name>